<dbReference type="GO" id="GO:0003700">
    <property type="term" value="F:DNA-binding transcription factor activity"/>
    <property type="evidence" value="ECO:0007669"/>
    <property type="project" value="UniProtKB-UniRule"/>
</dbReference>
<proteinExistence type="inferred from homology"/>
<dbReference type="InterPro" id="IPR003444">
    <property type="entry name" value="MraZ"/>
</dbReference>
<dbReference type="PROSITE" id="PS51740">
    <property type="entry name" value="SPOVT_ABRB"/>
    <property type="match status" value="1"/>
</dbReference>
<dbReference type="InterPro" id="IPR037914">
    <property type="entry name" value="SpoVT-AbrB_sf"/>
</dbReference>
<dbReference type="OrthoDB" id="9807753at2"/>
<reference evidence="4 5" key="1">
    <citation type="submission" date="2016-12" db="EMBL/GenBank/DDBJ databases">
        <title>Study of bacterial adaptation to deep sea.</title>
        <authorList>
            <person name="Song J."/>
            <person name="Yoshizawa S."/>
            <person name="Kogure K."/>
        </authorList>
    </citation>
    <scope>NUCLEOTIDE SEQUENCE [LARGE SCALE GENOMIC DNA]</scope>
    <source>
        <strain evidence="4 5">SAORIC-165</strain>
    </source>
</reference>
<dbReference type="InterPro" id="IPR035642">
    <property type="entry name" value="MraZ_N"/>
</dbReference>
<dbReference type="PANTHER" id="PTHR34701">
    <property type="entry name" value="TRANSCRIPTIONAL REGULATOR MRAZ"/>
    <property type="match status" value="1"/>
</dbReference>
<dbReference type="RefSeq" id="WP_105042072.1">
    <property type="nucleotide sequence ID" value="NZ_MQWA01000001.1"/>
</dbReference>
<keyword evidence="5" id="KW-1185">Reference proteome</keyword>
<evidence type="ECO:0000313" key="5">
    <source>
        <dbReference type="Proteomes" id="UP000239907"/>
    </source>
</evidence>
<evidence type="ECO:0000256" key="1">
    <source>
        <dbReference type="HAMAP-Rule" id="MF_01008"/>
    </source>
</evidence>
<evidence type="ECO:0000256" key="2">
    <source>
        <dbReference type="PROSITE-ProRule" id="PRU01076"/>
    </source>
</evidence>
<dbReference type="InterPro" id="IPR007159">
    <property type="entry name" value="SpoVT-AbrB_dom"/>
</dbReference>
<comment type="subunit">
    <text evidence="1">Forms oligomers.</text>
</comment>
<dbReference type="GO" id="GO:0005737">
    <property type="term" value="C:cytoplasm"/>
    <property type="evidence" value="ECO:0007669"/>
    <property type="project" value="UniProtKB-UniRule"/>
</dbReference>
<accession>A0A2S7TZC2</accession>
<dbReference type="Gene3D" id="3.40.1550.20">
    <property type="entry name" value="Transcriptional regulator MraZ domain"/>
    <property type="match status" value="1"/>
</dbReference>
<dbReference type="EMBL" id="MQWA01000001">
    <property type="protein sequence ID" value="PQJ27581.1"/>
    <property type="molecule type" value="Genomic_DNA"/>
</dbReference>
<keyword evidence="1" id="KW-0963">Cytoplasm</keyword>
<dbReference type="Proteomes" id="UP000239907">
    <property type="component" value="Unassembled WGS sequence"/>
</dbReference>
<dbReference type="SUPFAM" id="SSF89447">
    <property type="entry name" value="AbrB/MazE/MraZ-like"/>
    <property type="match status" value="1"/>
</dbReference>
<keyword evidence="1" id="KW-0805">Transcription regulation</keyword>
<dbReference type="InterPro" id="IPR038619">
    <property type="entry name" value="MraZ_sf"/>
</dbReference>
<dbReference type="GO" id="GO:2000143">
    <property type="term" value="P:negative regulation of DNA-templated transcription initiation"/>
    <property type="evidence" value="ECO:0007669"/>
    <property type="project" value="TreeGrafter"/>
</dbReference>
<feature type="domain" description="SpoVT-AbrB" evidence="3">
    <location>
        <begin position="87"/>
        <end position="132"/>
    </location>
</feature>
<protein>
    <recommendedName>
        <fullName evidence="1">Transcriptional regulator MraZ</fullName>
    </recommendedName>
</protein>
<comment type="caution">
    <text evidence="4">The sequence shown here is derived from an EMBL/GenBank/DDBJ whole genome shotgun (WGS) entry which is preliminary data.</text>
</comment>
<dbReference type="PANTHER" id="PTHR34701:SF1">
    <property type="entry name" value="TRANSCRIPTIONAL REGULATOR MRAZ"/>
    <property type="match status" value="1"/>
</dbReference>
<name>A0A2S7TZC2_9BACT</name>
<gene>
    <name evidence="1" type="primary">mraZ</name>
    <name evidence="4" type="ORF">BSZ32_03120</name>
</gene>
<keyword evidence="1" id="KW-0804">Transcription</keyword>
<dbReference type="GO" id="GO:0009295">
    <property type="term" value="C:nucleoid"/>
    <property type="evidence" value="ECO:0007669"/>
    <property type="project" value="UniProtKB-SubCell"/>
</dbReference>
<evidence type="ECO:0000313" key="4">
    <source>
        <dbReference type="EMBL" id="PQJ27581.1"/>
    </source>
</evidence>
<organism evidence="4 5">
    <name type="scientific">Rubritalea profundi</name>
    <dbReference type="NCBI Taxonomy" id="1658618"/>
    <lineage>
        <taxon>Bacteria</taxon>
        <taxon>Pseudomonadati</taxon>
        <taxon>Verrucomicrobiota</taxon>
        <taxon>Verrucomicrobiia</taxon>
        <taxon>Verrucomicrobiales</taxon>
        <taxon>Rubritaleaceae</taxon>
        <taxon>Rubritalea</taxon>
    </lineage>
</organism>
<comment type="similarity">
    <text evidence="1">Belongs to the MraZ family.</text>
</comment>
<sequence>MTTYEHTLEGVYEHKMDPKCRVSVPSDWRVTAGSGTLRLMRSNAYKLPTLRVLTEQEFATILGEIQNRSDWTPAQRRMMSGKLYSDCQKTKLNPQGKLLVPKALCSHPNIEPEGQVTLVGRGAYFEIISPDNYEEMRVREEAEIAELNAEMDIF</sequence>
<comment type="subcellular location">
    <subcellularLocation>
        <location evidence="1">Cytoplasm</location>
        <location evidence="1">Nucleoid</location>
    </subcellularLocation>
</comment>
<dbReference type="GO" id="GO:0000976">
    <property type="term" value="F:transcription cis-regulatory region binding"/>
    <property type="evidence" value="ECO:0007669"/>
    <property type="project" value="TreeGrafter"/>
</dbReference>
<dbReference type="HAMAP" id="MF_01008">
    <property type="entry name" value="MraZ"/>
    <property type="match status" value="1"/>
</dbReference>
<keyword evidence="1 2" id="KW-0238">DNA-binding</keyword>
<dbReference type="CDD" id="cd16320">
    <property type="entry name" value="MraZ_N"/>
    <property type="match status" value="1"/>
</dbReference>
<evidence type="ECO:0000259" key="3">
    <source>
        <dbReference type="PROSITE" id="PS51740"/>
    </source>
</evidence>
<dbReference type="AlphaFoldDB" id="A0A2S7TZC2"/>